<proteinExistence type="predicted"/>
<dbReference type="RefSeq" id="WP_085474789.1">
    <property type="nucleotide sequence ID" value="NZ_FXBM01000001.1"/>
</dbReference>
<organism evidence="2 3">
    <name type="scientific">Rathayibacter oskolensis</name>
    <dbReference type="NCBI Taxonomy" id="1891671"/>
    <lineage>
        <taxon>Bacteria</taxon>
        <taxon>Bacillati</taxon>
        <taxon>Actinomycetota</taxon>
        <taxon>Actinomycetes</taxon>
        <taxon>Micrococcales</taxon>
        <taxon>Microbacteriaceae</taxon>
        <taxon>Rathayibacter</taxon>
    </lineage>
</organism>
<dbReference type="AlphaFoldDB" id="A0A1X7MVB2"/>
<evidence type="ECO:0000313" key="3">
    <source>
        <dbReference type="Proteomes" id="UP000193711"/>
    </source>
</evidence>
<protein>
    <recommendedName>
        <fullName evidence="4">LppX_LprAFG lipoprotein</fullName>
    </recommendedName>
</protein>
<keyword evidence="3" id="KW-1185">Reference proteome</keyword>
<dbReference type="Proteomes" id="UP000193711">
    <property type="component" value="Unassembled WGS sequence"/>
</dbReference>
<evidence type="ECO:0000256" key="1">
    <source>
        <dbReference type="SAM" id="SignalP"/>
    </source>
</evidence>
<feature type="chain" id="PRO_5012643273" description="LppX_LprAFG lipoprotein" evidence="1">
    <location>
        <begin position="18"/>
        <end position="224"/>
    </location>
</feature>
<reference evidence="3" key="1">
    <citation type="submission" date="2017-04" db="EMBL/GenBank/DDBJ databases">
        <authorList>
            <person name="Varghese N."/>
            <person name="Submissions S."/>
        </authorList>
    </citation>
    <scope>NUCLEOTIDE SEQUENCE [LARGE SCALE GENOMIC DNA]</scope>
    <source>
        <strain evidence="3">VKM Ac-2121</strain>
    </source>
</reference>
<evidence type="ECO:0008006" key="4">
    <source>
        <dbReference type="Google" id="ProtNLM"/>
    </source>
</evidence>
<feature type="signal peptide" evidence="1">
    <location>
        <begin position="1"/>
        <end position="17"/>
    </location>
</feature>
<evidence type="ECO:0000313" key="2">
    <source>
        <dbReference type="EMBL" id="SMH28820.1"/>
    </source>
</evidence>
<dbReference type="PROSITE" id="PS51257">
    <property type="entry name" value="PROKAR_LIPOPROTEIN"/>
    <property type="match status" value="1"/>
</dbReference>
<dbReference type="STRING" id="1891671.SAMN06295885_0237"/>
<name>A0A1X7MVB2_9MICO</name>
<keyword evidence="1" id="KW-0732">Signal</keyword>
<accession>A0A1X7MVB2</accession>
<gene>
    <name evidence="2" type="ORF">SAMN06295885_0237</name>
</gene>
<dbReference type="EMBL" id="FXBM01000001">
    <property type="protein sequence ID" value="SMH28820.1"/>
    <property type="molecule type" value="Genomic_DNA"/>
</dbReference>
<sequence length="224" mass="22799">MRIRAAALIAGSAVVLAAITGCTPDVPGPSPTSPLVTRAREEAAREFAAALELEATDGVEEIARADEDWCFAEGGPTGISLVPTGAEYSTVCLLEGAVVYAVHGADQGTAAAEVDAFLARNGLQSSDGSVVDAVGGQDLLAGPEVFGGAGPGDAASITWLLGDASRLQVDGLPLAEGYNRVSYEGTITEETPQELRATGASFALTVQLTRRYFSGTGDGELPAD</sequence>